<evidence type="ECO:0000313" key="1">
    <source>
        <dbReference type="EMBL" id="KAJ8659828.1"/>
    </source>
</evidence>
<name>A0AAD7Y0H7_9FUNG</name>
<dbReference type="EMBL" id="JARTCD010000016">
    <property type="protein sequence ID" value="KAJ8659828.1"/>
    <property type="molecule type" value="Genomic_DNA"/>
</dbReference>
<comment type="caution">
    <text evidence="1">The sequence shown here is derived from an EMBL/GenBank/DDBJ whole genome shotgun (WGS) entry which is preliminary data.</text>
</comment>
<gene>
    <name evidence="1" type="ORF">O0I10_004421</name>
</gene>
<dbReference type="RefSeq" id="XP_058344741.1">
    <property type="nucleotide sequence ID" value="XM_058484480.1"/>
</dbReference>
<organism evidence="1 2">
    <name type="scientific">Lichtheimia ornata</name>
    <dbReference type="NCBI Taxonomy" id="688661"/>
    <lineage>
        <taxon>Eukaryota</taxon>
        <taxon>Fungi</taxon>
        <taxon>Fungi incertae sedis</taxon>
        <taxon>Mucoromycota</taxon>
        <taxon>Mucoromycotina</taxon>
        <taxon>Mucoromycetes</taxon>
        <taxon>Mucorales</taxon>
        <taxon>Lichtheimiaceae</taxon>
        <taxon>Lichtheimia</taxon>
    </lineage>
</organism>
<keyword evidence="2" id="KW-1185">Reference proteome</keyword>
<dbReference type="Proteomes" id="UP001234581">
    <property type="component" value="Unassembled WGS sequence"/>
</dbReference>
<sequence length="199" mass="23029">MTTLLANGVIWLGQGVCVFRSSWLGLVEAHWLLVVAFYSQGRLCGAPGSTISMLEPLKQCGYVDMRIRKDVDQQGCGSAKTWISKDVDQQRYELSRFKTVLQEWPMLLRFLRIDGAHWPVDRGSLRMYVLLVAVKLNFGYSTGGCCRSLETLSAPQESWCSRWLWICGYVDMWISKTFWIFVTRRLTTGAEYEYEYEYE</sequence>
<accession>A0AAD7Y0H7</accession>
<protein>
    <submittedName>
        <fullName evidence="1">Uncharacterized protein</fullName>
    </submittedName>
</protein>
<evidence type="ECO:0000313" key="2">
    <source>
        <dbReference type="Proteomes" id="UP001234581"/>
    </source>
</evidence>
<proteinExistence type="predicted"/>
<reference evidence="1 2" key="1">
    <citation type="submission" date="2023-03" db="EMBL/GenBank/DDBJ databases">
        <title>Genome sequence of Lichtheimia ornata CBS 291.66.</title>
        <authorList>
            <person name="Mohabir J.T."/>
            <person name="Shea T.P."/>
            <person name="Kurbessoian T."/>
            <person name="Berby B."/>
            <person name="Fontaine J."/>
            <person name="Livny J."/>
            <person name="Gnirke A."/>
            <person name="Stajich J.E."/>
            <person name="Cuomo C.A."/>
        </authorList>
    </citation>
    <scope>NUCLEOTIDE SEQUENCE [LARGE SCALE GENOMIC DNA]</scope>
    <source>
        <strain evidence="1">CBS 291.66</strain>
    </source>
</reference>
<dbReference type="AlphaFoldDB" id="A0AAD7Y0H7"/>
<dbReference type="GeneID" id="83211834"/>